<keyword evidence="1" id="KW-1133">Transmembrane helix</keyword>
<dbReference type="Proteomes" id="UP001172083">
    <property type="component" value="Unassembled WGS sequence"/>
</dbReference>
<proteinExistence type="predicted"/>
<evidence type="ECO:0000313" key="3">
    <source>
        <dbReference type="EMBL" id="MDN5217527.1"/>
    </source>
</evidence>
<keyword evidence="4" id="KW-1185">Reference proteome</keyword>
<evidence type="ECO:0000313" key="4">
    <source>
        <dbReference type="Proteomes" id="UP001172083"/>
    </source>
</evidence>
<keyword evidence="1" id="KW-0812">Transmembrane</keyword>
<keyword evidence="1" id="KW-0472">Membrane</keyword>
<feature type="domain" description="CHASE2" evidence="2">
    <location>
        <begin position="55"/>
        <end position="348"/>
    </location>
</feature>
<evidence type="ECO:0000259" key="2">
    <source>
        <dbReference type="SMART" id="SM01080"/>
    </source>
</evidence>
<comment type="caution">
    <text evidence="3">The sequence shown here is derived from an EMBL/GenBank/DDBJ whole genome shotgun (WGS) entry which is preliminary data.</text>
</comment>
<feature type="transmembrane region" description="Helical" evidence="1">
    <location>
        <begin position="391"/>
        <end position="412"/>
    </location>
</feature>
<dbReference type="RefSeq" id="WP_346762862.1">
    <property type="nucleotide sequence ID" value="NZ_JAUJEB010000024.1"/>
</dbReference>
<feature type="transmembrane region" description="Helical" evidence="1">
    <location>
        <begin position="365"/>
        <end position="385"/>
    </location>
</feature>
<dbReference type="EMBL" id="JAUJEB010000024">
    <property type="protein sequence ID" value="MDN5217527.1"/>
    <property type="molecule type" value="Genomic_DNA"/>
</dbReference>
<dbReference type="SMART" id="SM01080">
    <property type="entry name" value="CHASE2"/>
    <property type="match status" value="1"/>
</dbReference>
<feature type="transmembrane region" description="Helical" evidence="1">
    <location>
        <begin position="330"/>
        <end position="353"/>
    </location>
</feature>
<accession>A0ABT8LIC1</accession>
<dbReference type="Pfam" id="PF05226">
    <property type="entry name" value="CHASE2"/>
    <property type="match status" value="1"/>
</dbReference>
<name>A0ABT8LIC1_9BACT</name>
<protein>
    <submittedName>
        <fullName evidence="3">CHASE2 domain-containing protein</fullName>
    </submittedName>
</protein>
<reference evidence="3" key="1">
    <citation type="submission" date="2023-06" db="EMBL/GenBank/DDBJ databases">
        <title>Genomic of Agaribacillus aureum.</title>
        <authorList>
            <person name="Wang G."/>
        </authorList>
    </citation>
    <scope>NUCLEOTIDE SEQUENCE</scope>
    <source>
        <strain evidence="3">BMA12</strain>
    </source>
</reference>
<dbReference type="InterPro" id="IPR007890">
    <property type="entry name" value="CHASE2"/>
</dbReference>
<evidence type="ECO:0000256" key="1">
    <source>
        <dbReference type="SAM" id="Phobius"/>
    </source>
</evidence>
<gene>
    <name evidence="3" type="ORF">QQ020_35975</name>
</gene>
<organism evidence="3 4">
    <name type="scientific">Agaribacillus aureus</name>
    <dbReference type="NCBI Taxonomy" id="3051825"/>
    <lineage>
        <taxon>Bacteria</taxon>
        <taxon>Pseudomonadati</taxon>
        <taxon>Bacteroidota</taxon>
        <taxon>Cytophagia</taxon>
        <taxon>Cytophagales</taxon>
        <taxon>Splendidivirgaceae</taxon>
        <taxon>Agaribacillus</taxon>
    </lineage>
</organism>
<sequence>MKNISRLFRFIKRAFSSRRKRFWMHATLGTIFIFLLIGFVVQVFSRLNFLDPVGDALKDIEVTDLVFSRLRGEPAADEHIVIVNIARLDRRGIAEQLRIINKYKPRVVGIDVLFEGEKKEDPMGDAVLAEVLSETNNLVMVSKVNDYDEGSDGYRQLEKSHPMFSRYGVTGHANLTTEALSQEQYKSSRMFMTKPIVNGEEELAFAIKVAALYDPDAAKAFVDRSNDTEIINFRGNALGGTGGFGNKFYALDVADIFRENFTPDLIKNKIVLMGFMGEGFNDLTTIEDKFYTPLNPQYAGRAFPDMFGVVIHANILAMILNKDFIDTMPAFISTVVNILLCFFNVVLFSWIYFRFPLWYDGVTKTLQLIETFLLLLLVILFFHWFNYALNFTLGIASILLASDALEVYHSVIRNALTDKAGRLYFLEKKRRNQNL</sequence>